<name>A0A433SZ46_ELYCH</name>
<reference evidence="2 3" key="1">
    <citation type="submission" date="2019-01" db="EMBL/GenBank/DDBJ databases">
        <title>A draft genome assembly of the solar-powered sea slug Elysia chlorotica.</title>
        <authorList>
            <person name="Cai H."/>
            <person name="Li Q."/>
            <person name="Fang X."/>
            <person name="Li J."/>
            <person name="Curtis N.E."/>
            <person name="Altenburger A."/>
            <person name="Shibata T."/>
            <person name="Feng M."/>
            <person name="Maeda T."/>
            <person name="Schwartz J.A."/>
            <person name="Shigenobu S."/>
            <person name="Lundholm N."/>
            <person name="Nishiyama T."/>
            <person name="Yang H."/>
            <person name="Hasebe M."/>
            <person name="Li S."/>
            <person name="Pierce S.K."/>
            <person name="Wang J."/>
        </authorList>
    </citation>
    <scope>NUCLEOTIDE SEQUENCE [LARGE SCALE GENOMIC DNA]</scope>
    <source>
        <strain evidence="2">EC2010</strain>
        <tissue evidence="2">Whole organism of an adult</tissue>
    </source>
</reference>
<dbReference type="Proteomes" id="UP000271974">
    <property type="component" value="Unassembled WGS sequence"/>
</dbReference>
<evidence type="ECO:0000313" key="2">
    <source>
        <dbReference type="EMBL" id="RUS74566.1"/>
    </source>
</evidence>
<dbReference type="EMBL" id="RQTK01000819">
    <property type="protein sequence ID" value="RUS74566.1"/>
    <property type="molecule type" value="Genomic_DNA"/>
</dbReference>
<evidence type="ECO:0000313" key="3">
    <source>
        <dbReference type="Proteomes" id="UP000271974"/>
    </source>
</evidence>
<comment type="caution">
    <text evidence="2">The sequence shown here is derived from an EMBL/GenBank/DDBJ whole genome shotgun (WGS) entry which is preliminary data.</text>
</comment>
<evidence type="ECO:0000259" key="1">
    <source>
        <dbReference type="Pfam" id="PF09431"/>
    </source>
</evidence>
<protein>
    <recommendedName>
        <fullName evidence="1">SPIN90/Ldb17 leucine-rich domain-containing protein</fullName>
    </recommendedName>
</protein>
<dbReference type="OrthoDB" id="445362at2759"/>
<dbReference type="InterPro" id="IPR018556">
    <property type="entry name" value="SPIN90/Ldb17_LRD"/>
</dbReference>
<organism evidence="2 3">
    <name type="scientific">Elysia chlorotica</name>
    <name type="common">Eastern emerald elysia</name>
    <name type="synonym">Sea slug</name>
    <dbReference type="NCBI Taxonomy" id="188477"/>
    <lineage>
        <taxon>Eukaryota</taxon>
        <taxon>Metazoa</taxon>
        <taxon>Spiralia</taxon>
        <taxon>Lophotrochozoa</taxon>
        <taxon>Mollusca</taxon>
        <taxon>Gastropoda</taxon>
        <taxon>Heterobranchia</taxon>
        <taxon>Euthyneura</taxon>
        <taxon>Panpulmonata</taxon>
        <taxon>Sacoglossa</taxon>
        <taxon>Placobranchoidea</taxon>
        <taxon>Plakobranchidae</taxon>
        <taxon>Elysia</taxon>
    </lineage>
</organism>
<dbReference type="AlphaFoldDB" id="A0A433SZ46"/>
<gene>
    <name evidence="2" type="ORF">EGW08_017672</name>
</gene>
<proteinExistence type="predicted"/>
<accession>A0A433SZ46</accession>
<dbReference type="Pfam" id="PF09431">
    <property type="entry name" value="SPIN90_LRD"/>
    <property type="match status" value="1"/>
</dbReference>
<feature type="domain" description="SPIN90/Ldb17 leucine-rich" evidence="1">
    <location>
        <begin position="2"/>
        <end position="55"/>
    </location>
</feature>
<sequence>MLLTNLYDSPDTADLLYTNDVEALVGIFEEFLRDLSADEPLRLQLLHLLENFLRTYPDTVTLRPLLSARLGPLLLTISQETGPGGDIATHILEDNTVVFDDV</sequence>
<keyword evidence="3" id="KW-1185">Reference proteome</keyword>